<dbReference type="Proteomes" id="UP000326570">
    <property type="component" value="Unassembled WGS sequence"/>
</dbReference>
<evidence type="ECO:0000313" key="1">
    <source>
        <dbReference type="EMBL" id="KAA9339038.1"/>
    </source>
</evidence>
<name>A0A5N1IY50_9BACT</name>
<organism evidence="1 2">
    <name type="scientific">Adhaeribacter soli</name>
    <dbReference type="NCBI Taxonomy" id="2607655"/>
    <lineage>
        <taxon>Bacteria</taxon>
        <taxon>Pseudomonadati</taxon>
        <taxon>Bacteroidota</taxon>
        <taxon>Cytophagia</taxon>
        <taxon>Cytophagales</taxon>
        <taxon>Hymenobacteraceae</taxon>
        <taxon>Adhaeribacter</taxon>
    </lineage>
</organism>
<accession>A0A5N1IY50</accession>
<comment type="caution">
    <text evidence="1">The sequence shown here is derived from an EMBL/GenBank/DDBJ whole genome shotgun (WGS) entry which is preliminary data.</text>
</comment>
<proteinExistence type="predicted"/>
<dbReference type="RefSeq" id="WP_150903672.1">
    <property type="nucleotide sequence ID" value="NZ_VTWT01000004.1"/>
</dbReference>
<dbReference type="AlphaFoldDB" id="A0A5N1IY50"/>
<keyword evidence="2" id="KW-1185">Reference proteome</keyword>
<dbReference type="EMBL" id="VTWT01000004">
    <property type="protein sequence ID" value="KAA9339038.1"/>
    <property type="molecule type" value="Genomic_DNA"/>
</dbReference>
<evidence type="ECO:0000313" key="2">
    <source>
        <dbReference type="Proteomes" id="UP000326570"/>
    </source>
</evidence>
<gene>
    <name evidence="1" type="ORF">F0P94_09625</name>
</gene>
<protein>
    <submittedName>
        <fullName evidence="1">Uncharacterized protein</fullName>
    </submittedName>
</protein>
<sequence>MTKQVKLILSVAVAFLLVWFVWDAFSQPGVDDLKGGFEETAFYRNENNTGPVIRVYAVTVADAEIAEMEAYGNYMPHTKYGNTKVYFFRQNKPFPKEVFPGDENFPTEFQQNVVATYEKDAMGQVTFRRL</sequence>
<reference evidence="1 2" key="1">
    <citation type="submission" date="2019-09" db="EMBL/GenBank/DDBJ databases">
        <title>Genome sequence of Adhaeribacter sp. M2.</title>
        <authorList>
            <person name="Srinivasan S."/>
        </authorList>
    </citation>
    <scope>NUCLEOTIDE SEQUENCE [LARGE SCALE GENOMIC DNA]</scope>
    <source>
        <strain evidence="1 2">M2</strain>
    </source>
</reference>